<feature type="compositionally biased region" description="Pro residues" evidence="1">
    <location>
        <begin position="134"/>
        <end position="145"/>
    </location>
</feature>
<dbReference type="RefSeq" id="WP_145631760.1">
    <property type="nucleotide sequence ID" value="NZ_VIWP01000001.1"/>
</dbReference>
<dbReference type="EMBL" id="VIWP01000001">
    <property type="protein sequence ID" value="TWF58541.1"/>
    <property type="molecule type" value="Genomic_DNA"/>
</dbReference>
<feature type="region of interest" description="Disordered" evidence="1">
    <location>
        <begin position="120"/>
        <end position="145"/>
    </location>
</feature>
<evidence type="ECO:0000313" key="2">
    <source>
        <dbReference type="EMBL" id="TWF58541.1"/>
    </source>
</evidence>
<comment type="caution">
    <text evidence="2">The sequence shown here is derived from an EMBL/GenBank/DDBJ whole genome shotgun (WGS) entry which is preliminary data.</text>
</comment>
<dbReference type="AlphaFoldDB" id="A0A561R7C8"/>
<protein>
    <recommendedName>
        <fullName evidence="4">DUF2946 family protein</fullName>
    </recommendedName>
</protein>
<reference evidence="2 3" key="1">
    <citation type="submission" date="2019-06" db="EMBL/GenBank/DDBJ databases">
        <title>Sorghum-associated microbial communities from plants grown in Nebraska, USA.</title>
        <authorList>
            <person name="Schachtman D."/>
        </authorList>
    </citation>
    <scope>NUCLEOTIDE SEQUENCE [LARGE SCALE GENOMIC DNA]</scope>
    <source>
        <strain evidence="2 3">1225</strain>
    </source>
</reference>
<dbReference type="Proteomes" id="UP000320653">
    <property type="component" value="Unassembled WGS sequence"/>
</dbReference>
<gene>
    <name evidence="2" type="ORF">FHW37_101345</name>
</gene>
<dbReference type="OrthoDB" id="7744280at2"/>
<evidence type="ECO:0008006" key="4">
    <source>
        <dbReference type="Google" id="ProtNLM"/>
    </source>
</evidence>
<name>A0A561R7C8_9HYPH</name>
<evidence type="ECO:0000256" key="1">
    <source>
        <dbReference type="SAM" id="MobiDB-lite"/>
    </source>
</evidence>
<evidence type="ECO:0000313" key="3">
    <source>
        <dbReference type="Proteomes" id="UP000320653"/>
    </source>
</evidence>
<organism evidence="2 3">
    <name type="scientific">Neorhizobium alkalisoli</name>
    <dbReference type="NCBI Taxonomy" id="528178"/>
    <lineage>
        <taxon>Bacteria</taxon>
        <taxon>Pseudomonadati</taxon>
        <taxon>Pseudomonadota</taxon>
        <taxon>Alphaproteobacteria</taxon>
        <taxon>Hyphomicrobiales</taxon>
        <taxon>Rhizobiaceae</taxon>
        <taxon>Rhizobium/Agrobacterium group</taxon>
        <taxon>Neorhizobium</taxon>
    </lineage>
</organism>
<proteinExistence type="predicted"/>
<sequence>MTHLLTRAEHVALRIICAAAILFIGFAHRPLALAQEQGPQRPGIPADYSDYALPDGSFASLCITATDDTGSDDNRSDHHHGLFDKGCEACRISASSLLPEPGSLPDALFRSHASVTAPMPEQIDYRRPFSPNTGPRPPPSLLIEA</sequence>
<accession>A0A561R7C8</accession>
<keyword evidence="3" id="KW-1185">Reference proteome</keyword>